<protein>
    <submittedName>
        <fullName evidence="2">Uncharacterized protein</fullName>
    </submittedName>
</protein>
<keyword evidence="3" id="KW-1185">Reference proteome</keyword>
<accession>A0A2P6P2M2</accession>
<gene>
    <name evidence="2" type="ORF">RchiOBHm_Chr7g0181491</name>
</gene>
<organism evidence="2 3">
    <name type="scientific">Rosa chinensis</name>
    <name type="common">China rose</name>
    <dbReference type="NCBI Taxonomy" id="74649"/>
    <lineage>
        <taxon>Eukaryota</taxon>
        <taxon>Viridiplantae</taxon>
        <taxon>Streptophyta</taxon>
        <taxon>Embryophyta</taxon>
        <taxon>Tracheophyta</taxon>
        <taxon>Spermatophyta</taxon>
        <taxon>Magnoliopsida</taxon>
        <taxon>eudicotyledons</taxon>
        <taxon>Gunneridae</taxon>
        <taxon>Pentapetalae</taxon>
        <taxon>rosids</taxon>
        <taxon>fabids</taxon>
        <taxon>Rosales</taxon>
        <taxon>Rosaceae</taxon>
        <taxon>Rosoideae</taxon>
        <taxon>Rosoideae incertae sedis</taxon>
        <taxon>Rosa</taxon>
    </lineage>
</organism>
<keyword evidence="1" id="KW-1133">Transmembrane helix</keyword>
<proteinExistence type="predicted"/>
<reference evidence="2 3" key="1">
    <citation type="journal article" date="2018" name="Nat. Genet.">
        <title>The Rosa genome provides new insights in the design of modern roses.</title>
        <authorList>
            <person name="Bendahmane M."/>
        </authorList>
    </citation>
    <scope>NUCLEOTIDE SEQUENCE [LARGE SCALE GENOMIC DNA]</scope>
    <source>
        <strain evidence="3">cv. Old Blush</strain>
    </source>
</reference>
<evidence type="ECO:0000256" key="1">
    <source>
        <dbReference type="SAM" id="Phobius"/>
    </source>
</evidence>
<dbReference type="EMBL" id="PDCK01000045">
    <property type="protein sequence ID" value="PRQ16187.1"/>
    <property type="molecule type" value="Genomic_DNA"/>
</dbReference>
<sequence>MLNLTTSESEAFDNLFMELFYFWVFVFFHGIGFGLVGFPKLMLMGFWVLAELEKSVGSLFFFYSTNHSSGVLSCVVLVSGISKTDVDGFLGFG</sequence>
<dbReference type="Proteomes" id="UP000238479">
    <property type="component" value="Chromosome 7"/>
</dbReference>
<dbReference type="AlphaFoldDB" id="A0A2P6P2M2"/>
<comment type="caution">
    <text evidence="2">The sequence shown here is derived from an EMBL/GenBank/DDBJ whole genome shotgun (WGS) entry which is preliminary data.</text>
</comment>
<keyword evidence="1" id="KW-0472">Membrane</keyword>
<keyword evidence="1" id="KW-0812">Transmembrane</keyword>
<evidence type="ECO:0000313" key="3">
    <source>
        <dbReference type="Proteomes" id="UP000238479"/>
    </source>
</evidence>
<feature type="transmembrane region" description="Helical" evidence="1">
    <location>
        <begin position="59"/>
        <end position="81"/>
    </location>
</feature>
<dbReference type="Gramene" id="PRQ16187">
    <property type="protein sequence ID" value="PRQ16187"/>
    <property type="gene ID" value="RchiOBHm_Chr7g0181491"/>
</dbReference>
<evidence type="ECO:0000313" key="2">
    <source>
        <dbReference type="EMBL" id="PRQ16187.1"/>
    </source>
</evidence>
<name>A0A2P6P2M2_ROSCH</name>
<feature type="transmembrane region" description="Helical" evidence="1">
    <location>
        <begin position="20"/>
        <end position="38"/>
    </location>
</feature>